<feature type="transmembrane region" description="Helical" evidence="1">
    <location>
        <begin position="67"/>
        <end position="88"/>
    </location>
</feature>
<reference evidence="3" key="1">
    <citation type="submission" date="2016-07" db="EMBL/GenBank/DDBJ databases">
        <authorList>
            <person name="Florea S."/>
            <person name="Webb J.S."/>
            <person name="Jaromczyk J."/>
            <person name="Schardl C.L."/>
        </authorList>
    </citation>
    <scope>NUCLEOTIDE SEQUENCE [LARGE SCALE GENOMIC DNA]</scope>
    <source>
        <strain evidence="3">CC-VM-7</strain>
    </source>
</reference>
<comment type="caution">
    <text evidence="2">The sequence shown here is derived from an EMBL/GenBank/DDBJ whole genome shotgun (WGS) entry which is preliminary data.</text>
</comment>
<gene>
    <name evidence="2" type="ORF">BBI00_00050</name>
</gene>
<feature type="transmembrane region" description="Helical" evidence="1">
    <location>
        <begin position="5"/>
        <end position="22"/>
    </location>
</feature>
<feature type="transmembrane region" description="Helical" evidence="1">
    <location>
        <begin position="34"/>
        <end position="55"/>
    </location>
</feature>
<keyword evidence="1" id="KW-0472">Membrane</keyword>
<dbReference type="EMBL" id="MAYG01000001">
    <property type="protein sequence ID" value="OCA72837.1"/>
    <property type="molecule type" value="Genomic_DNA"/>
</dbReference>
<dbReference type="STRING" id="651561.BBI00_00050"/>
<sequence>MEIFIIYTVSVFGLANLYYFQFAMKEKETWKKTMLRLMAGFSVLIFMAAVVLCMADVRGKIEDAGTFFIFLLIGNIMMSVYLLLLLLLNNVVNNMIVFVKSYGTYTFIFSLLTFFGLPLITFILYGAAGLLFGLE</sequence>
<evidence type="ECO:0000313" key="2">
    <source>
        <dbReference type="EMBL" id="OCA72837.1"/>
    </source>
</evidence>
<dbReference type="AlphaFoldDB" id="A0A1B8ZMP0"/>
<evidence type="ECO:0000256" key="1">
    <source>
        <dbReference type="SAM" id="Phobius"/>
    </source>
</evidence>
<keyword evidence="1" id="KW-1133">Transmembrane helix</keyword>
<protein>
    <submittedName>
        <fullName evidence="2">Uncharacterized protein</fullName>
    </submittedName>
</protein>
<organism evidence="2 3">
    <name type="scientific">Chryseobacterium arthrosphaerae</name>
    <dbReference type="NCBI Taxonomy" id="651561"/>
    <lineage>
        <taxon>Bacteria</taxon>
        <taxon>Pseudomonadati</taxon>
        <taxon>Bacteroidota</taxon>
        <taxon>Flavobacteriia</taxon>
        <taxon>Flavobacteriales</taxon>
        <taxon>Weeksellaceae</taxon>
        <taxon>Chryseobacterium group</taxon>
        <taxon>Chryseobacterium</taxon>
    </lineage>
</organism>
<dbReference type="OrthoDB" id="1275104at2"/>
<keyword evidence="1" id="KW-0812">Transmembrane</keyword>
<accession>A0A1B8ZMP0</accession>
<proteinExistence type="predicted"/>
<feature type="transmembrane region" description="Helical" evidence="1">
    <location>
        <begin position="108"/>
        <end position="134"/>
    </location>
</feature>
<dbReference type="Proteomes" id="UP000093432">
    <property type="component" value="Unassembled WGS sequence"/>
</dbReference>
<dbReference type="RefSeq" id="WP_065396852.1">
    <property type="nucleotide sequence ID" value="NZ_MAYG01000001.1"/>
</dbReference>
<evidence type="ECO:0000313" key="3">
    <source>
        <dbReference type="Proteomes" id="UP000093432"/>
    </source>
</evidence>
<name>A0A1B8ZMP0_9FLAO</name>